<dbReference type="Proteomes" id="UP000515856">
    <property type="component" value="Chromosome"/>
</dbReference>
<dbReference type="RefSeq" id="WP_117452466.1">
    <property type="nucleotide sequence ID" value="NZ_CP060636.1"/>
</dbReference>
<dbReference type="InterPro" id="IPR007768">
    <property type="entry name" value="Suppressor_of_fused"/>
</dbReference>
<organism evidence="2 3">
    <name type="scientific">[Eubacterium] hominis</name>
    <dbReference type="NCBI Taxonomy" id="2764325"/>
    <lineage>
        <taxon>Bacteria</taxon>
        <taxon>Bacillati</taxon>
        <taxon>Bacillota</taxon>
        <taxon>Erysipelotrichia</taxon>
        <taxon>Erysipelotrichales</taxon>
        <taxon>Erysipelotrichaceae</taxon>
        <taxon>Amedibacillus</taxon>
    </lineage>
</organism>
<name>A0A7G9GL35_9FIRM</name>
<dbReference type="PANTHER" id="PTHR10928:SF2">
    <property type="entry name" value="SUPPRESSOR OF FUSED HOMOLOG"/>
    <property type="match status" value="1"/>
</dbReference>
<dbReference type="InterPro" id="IPR037181">
    <property type="entry name" value="SUFU_N"/>
</dbReference>
<dbReference type="AlphaFoldDB" id="A0A7G9GL35"/>
<feature type="domain" description="Suppressor of fused-like" evidence="1">
    <location>
        <begin position="60"/>
        <end position="221"/>
    </location>
</feature>
<dbReference type="Pfam" id="PF05076">
    <property type="entry name" value="SUFU"/>
    <property type="match status" value="1"/>
</dbReference>
<accession>A0A7G9GL35</accession>
<reference evidence="2 3" key="1">
    <citation type="submission" date="2020-08" db="EMBL/GenBank/DDBJ databases">
        <authorList>
            <person name="Liu C."/>
            <person name="Sun Q."/>
        </authorList>
    </citation>
    <scope>NUCLEOTIDE SEQUENCE [LARGE SCALE GENOMIC DNA]</scope>
    <source>
        <strain evidence="2 3">NSJ-61</strain>
    </source>
</reference>
<dbReference type="PANTHER" id="PTHR10928">
    <property type="entry name" value="SUPPRESSOR OF FUSED"/>
    <property type="match status" value="1"/>
</dbReference>
<gene>
    <name evidence="2" type="ORF">H9Q80_14865</name>
</gene>
<dbReference type="KEGG" id="ehn:H9Q80_14865"/>
<dbReference type="SUPFAM" id="SSF103359">
    <property type="entry name" value="Suppressor of Fused, N-terminal domain"/>
    <property type="match status" value="1"/>
</dbReference>
<sequence>MGLFSKKKAKKEIQPAVEEVKDEELDATGWHAITQAFEKLYPDQKDPRHYGVLIPWRLGGNDPLQGISIYEASDYYHFVTYGFSELYEKEFENKEYSGYGFELTLKLKKAGLSDDEAEIKGICGILQALARETFQHGDIFQPEEYIYTGQKTGMDVKAESKITGFITTLDEAGEIDTPNGKVQFVQLIGMQDQELQAIVDHTYRVHDLLEKLPDTLTDYTRESVI</sequence>
<dbReference type="InterPro" id="IPR020941">
    <property type="entry name" value="SUFU-like_domain"/>
</dbReference>
<keyword evidence="3" id="KW-1185">Reference proteome</keyword>
<proteinExistence type="predicted"/>
<dbReference type="EMBL" id="CP060636">
    <property type="protein sequence ID" value="QNM11517.1"/>
    <property type="molecule type" value="Genomic_DNA"/>
</dbReference>
<evidence type="ECO:0000313" key="3">
    <source>
        <dbReference type="Proteomes" id="UP000515856"/>
    </source>
</evidence>
<evidence type="ECO:0000259" key="1">
    <source>
        <dbReference type="Pfam" id="PF05076"/>
    </source>
</evidence>
<dbReference type="GO" id="GO:0005737">
    <property type="term" value="C:cytoplasm"/>
    <property type="evidence" value="ECO:0007669"/>
    <property type="project" value="TreeGrafter"/>
</dbReference>
<evidence type="ECO:0000313" key="2">
    <source>
        <dbReference type="EMBL" id="QNM11517.1"/>
    </source>
</evidence>
<protein>
    <submittedName>
        <fullName evidence="2">Suppressor of fused domain protein</fullName>
    </submittedName>
</protein>